<keyword evidence="1" id="KW-0732">Signal</keyword>
<organism evidence="2 3">
    <name type="scientific">Tricholomella constricta</name>
    <dbReference type="NCBI Taxonomy" id="117010"/>
    <lineage>
        <taxon>Eukaryota</taxon>
        <taxon>Fungi</taxon>
        <taxon>Dikarya</taxon>
        <taxon>Basidiomycota</taxon>
        <taxon>Agaricomycotina</taxon>
        <taxon>Agaricomycetes</taxon>
        <taxon>Agaricomycetidae</taxon>
        <taxon>Agaricales</taxon>
        <taxon>Tricholomatineae</taxon>
        <taxon>Lyophyllaceae</taxon>
        <taxon>Tricholomella</taxon>
    </lineage>
</organism>
<gene>
    <name evidence="2" type="ORF">D9615_006764</name>
</gene>
<comment type="caution">
    <text evidence="2">The sequence shown here is derived from an EMBL/GenBank/DDBJ whole genome shotgun (WGS) entry which is preliminary data.</text>
</comment>
<name>A0A8H5H767_9AGAR</name>
<keyword evidence="3" id="KW-1185">Reference proteome</keyword>
<evidence type="ECO:0000256" key="1">
    <source>
        <dbReference type="SAM" id="SignalP"/>
    </source>
</evidence>
<accession>A0A8H5H767</accession>
<proteinExistence type="predicted"/>
<evidence type="ECO:0000313" key="2">
    <source>
        <dbReference type="EMBL" id="KAF5377924.1"/>
    </source>
</evidence>
<dbReference type="EMBL" id="JAACJP010000022">
    <property type="protein sequence ID" value="KAF5377924.1"/>
    <property type="molecule type" value="Genomic_DNA"/>
</dbReference>
<feature type="signal peptide" evidence="1">
    <location>
        <begin position="1"/>
        <end position="18"/>
    </location>
</feature>
<dbReference type="Proteomes" id="UP000565441">
    <property type="component" value="Unassembled WGS sequence"/>
</dbReference>
<reference evidence="2 3" key="1">
    <citation type="journal article" date="2020" name="ISME J.">
        <title>Uncovering the hidden diversity of litter-decomposition mechanisms in mushroom-forming fungi.</title>
        <authorList>
            <person name="Floudas D."/>
            <person name="Bentzer J."/>
            <person name="Ahren D."/>
            <person name="Johansson T."/>
            <person name="Persson P."/>
            <person name="Tunlid A."/>
        </authorList>
    </citation>
    <scope>NUCLEOTIDE SEQUENCE [LARGE SCALE GENOMIC DNA]</scope>
    <source>
        <strain evidence="2 3">CBS 661.87</strain>
    </source>
</reference>
<evidence type="ECO:0000313" key="3">
    <source>
        <dbReference type="Proteomes" id="UP000565441"/>
    </source>
</evidence>
<dbReference type="AlphaFoldDB" id="A0A8H5H767"/>
<protein>
    <submittedName>
        <fullName evidence="2">Uncharacterized protein</fullName>
    </submittedName>
</protein>
<sequence length="170" mass="18459">MSIPLIPLGLVGVSAVMGAADNRQTRQPLLGRPGVARGHVWAEGMRPSARKLRNQLTNAITDEIPTLPPGQDIRLLRKKIDERVLEFASSTALIAKVETQIEPTINFDLTGAGIADRSPEVMEAVNVRACGPPSEPFRVCEDPAKSRPDLACRIDPVPACHKRSKGVYHI</sequence>
<feature type="chain" id="PRO_5034864512" evidence="1">
    <location>
        <begin position="19"/>
        <end position="170"/>
    </location>
</feature>